<dbReference type="GO" id="GO:0006644">
    <property type="term" value="P:phospholipid metabolic process"/>
    <property type="evidence" value="ECO:0007669"/>
    <property type="project" value="TreeGrafter"/>
</dbReference>
<feature type="transmembrane region" description="Helical" evidence="2">
    <location>
        <begin position="233"/>
        <end position="253"/>
    </location>
</feature>
<accession>A0A819QP06</accession>
<dbReference type="PANTHER" id="PTHR21325:SF31">
    <property type="entry name" value="GH22081P-RELATED"/>
    <property type="match status" value="1"/>
</dbReference>
<keyword evidence="3" id="KW-0732">Signal</keyword>
<dbReference type="AlphaFoldDB" id="A0A819QP06"/>
<sequence length="317" mass="35620">MMKFIIFTVVCFQFFLGKSFGFDADSYVRFIDELSVDEKFLEEYAKWSLELFSQPDYLYGKPRDNFPCEITKDTNVPTSVHALRPSDIKCVGAIGDSLTAGLGAHATTPVGLVVENRGLSWSVGGDHTYSKVLSIPNALRQYNPDLKGFSTKFSVIFLNGQNATNNGLNVELKCPTKEYPFIFTKKNSAKALEEYQRATHAPSVSTSTAKPEKHTTKHHKHHKSHSDSSFSKMQLVVLASLFLLILILFLLVITKRQQIRGFVHGAGRRHLHGFTNPQYPDDNDNDEVEIWNRSNVNSGFTNKNDIPKTHGSRISFA</sequence>
<evidence type="ECO:0000313" key="5">
    <source>
        <dbReference type="Proteomes" id="UP000663866"/>
    </source>
</evidence>
<keyword evidence="2" id="KW-1133">Transmembrane helix</keyword>
<evidence type="ECO:0000256" key="3">
    <source>
        <dbReference type="SAM" id="SignalP"/>
    </source>
</evidence>
<evidence type="ECO:0000313" key="4">
    <source>
        <dbReference type="EMBL" id="CAF4031950.1"/>
    </source>
</evidence>
<organism evidence="4 5">
    <name type="scientific">Rotaria magnacalcarata</name>
    <dbReference type="NCBI Taxonomy" id="392030"/>
    <lineage>
        <taxon>Eukaryota</taxon>
        <taxon>Metazoa</taxon>
        <taxon>Spiralia</taxon>
        <taxon>Gnathifera</taxon>
        <taxon>Rotifera</taxon>
        <taxon>Eurotatoria</taxon>
        <taxon>Bdelloidea</taxon>
        <taxon>Philodinida</taxon>
        <taxon>Philodinidae</taxon>
        <taxon>Rotaria</taxon>
    </lineage>
</organism>
<keyword evidence="5" id="KW-1185">Reference proteome</keyword>
<dbReference type="GO" id="GO:0004620">
    <property type="term" value="F:phospholipase activity"/>
    <property type="evidence" value="ECO:0007669"/>
    <property type="project" value="InterPro"/>
</dbReference>
<name>A0A819QP06_9BILA</name>
<evidence type="ECO:0000256" key="1">
    <source>
        <dbReference type="SAM" id="MobiDB-lite"/>
    </source>
</evidence>
<feature type="region of interest" description="Disordered" evidence="1">
    <location>
        <begin position="198"/>
        <end position="226"/>
    </location>
</feature>
<keyword evidence="2" id="KW-0472">Membrane</keyword>
<feature type="signal peptide" evidence="3">
    <location>
        <begin position="1"/>
        <end position="21"/>
    </location>
</feature>
<dbReference type="PANTHER" id="PTHR21325">
    <property type="entry name" value="PHOSPHOLIPASE B, PLB1"/>
    <property type="match status" value="1"/>
</dbReference>
<feature type="compositionally biased region" description="Basic residues" evidence="1">
    <location>
        <begin position="215"/>
        <end position="224"/>
    </location>
</feature>
<comment type="caution">
    <text evidence="4">The sequence shown here is derived from an EMBL/GenBank/DDBJ whole genome shotgun (WGS) entry which is preliminary data.</text>
</comment>
<proteinExistence type="predicted"/>
<keyword evidence="2" id="KW-0812">Transmembrane</keyword>
<evidence type="ECO:0000256" key="2">
    <source>
        <dbReference type="SAM" id="Phobius"/>
    </source>
</evidence>
<gene>
    <name evidence="4" type="ORF">OVN521_LOCUS16853</name>
</gene>
<feature type="chain" id="PRO_5032446359" evidence="3">
    <location>
        <begin position="22"/>
        <end position="317"/>
    </location>
</feature>
<protein>
    <submittedName>
        <fullName evidence="4">Uncharacterized protein</fullName>
    </submittedName>
</protein>
<dbReference type="InterPro" id="IPR038885">
    <property type="entry name" value="PLB1"/>
</dbReference>
<dbReference type="Proteomes" id="UP000663866">
    <property type="component" value="Unassembled WGS sequence"/>
</dbReference>
<reference evidence="4" key="1">
    <citation type="submission" date="2021-02" db="EMBL/GenBank/DDBJ databases">
        <authorList>
            <person name="Nowell W R."/>
        </authorList>
    </citation>
    <scope>NUCLEOTIDE SEQUENCE</scope>
</reference>
<dbReference type="EMBL" id="CAJOBG010002855">
    <property type="protein sequence ID" value="CAF4031950.1"/>
    <property type="molecule type" value="Genomic_DNA"/>
</dbReference>